<dbReference type="SUPFAM" id="SSF48208">
    <property type="entry name" value="Six-hairpin glycosidases"/>
    <property type="match status" value="1"/>
</dbReference>
<dbReference type="InterPro" id="IPR035396">
    <property type="entry name" value="Bac_rhamnosid6H"/>
</dbReference>
<dbReference type="Gene3D" id="1.50.10.10">
    <property type="match status" value="1"/>
</dbReference>
<evidence type="ECO:0000313" key="3">
    <source>
        <dbReference type="EMBL" id="RDW68639.1"/>
    </source>
</evidence>
<gene>
    <name evidence="3" type="ORF">BP5796_09296</name>
</gene>
<comment type="caution">
    <text evidence="3">The sequence shown here is derived from an EMBL/GenBank/DDBJ whole genome shotgun (WGS) entry which is preliminary data.</text>
</comment>
<evidence type="ECO:0000313" key="4">
    <source>
        <dbReference type="Proteomes" id="UP000256328"/>
    </source>
</evidence>
<dbReference type="InterPro" id="IPR013320">
    <property type="entry name" value="ConA-like_dom_sf"/>
</dbReference>
<accession>A0A3D8R3Q5</accession>
<feature type="domain" description="Alpha-L-rhamnosidase six-hairpin glycosidase" evidence="1">
    <location>
        <begin position="373"/>
        <end position="729"/>
    </location>
</feature>
<dbReference type="AlphaFoldDB" id="A0A3D8R3Q5"/>
<dbReference type="OrthoDB" id="10036721at2759"/>
<evidence type="ECO:0000259" key="1">
    <source>
        <dbReference type="Pfam" id="PF17389"/>
    </source>
</evidence>
<protein>
    <recommendedName>
        <fullName evidence="5">Alpha-L-rhamnosidase six-hairpin glycosidase domain-containing protein</fullName>
    </recommendedName>
</protein>
<evidence type="ECO:0008006" key="5">
    <source>
        <dbReference type="Google" id="ProtNLM"/>
    </source>
</evidence>
<dbReference type="EMBL" id="PDLN01000013">
    <property type="protein sequence ID" value="RDW68639.1"/>
    <property type="molecule type" value="Genomic_DNA"/>
</dbReference>
<dbReference type="InterPro" id="IPR012341">
    <property type="entry name" value="6hp_glycosidase-like_sf"/>
</dbReference>
<dbReference type="InterPro" id="IPR035398">
    <property type="entry name" value="Bac_rhamnosid_C"/>
</dbReference>
<dbReference type="Proteomes" id="UP000256328">
    <property type="component" value="Unassembled WGS sequence"/>
</dbReference>
<keyword evidence="4" id="KW-1185">Reference proteome</keyword>
<name>A0A3D8R3Q5_9HELO</name>
<feature type="domain" description="Alpha-L-rhamnosidase C-terminal" evidence="2">
    <location>
        <begin position="743"/>
        <end position="813"/>
    </location>
</feature>
<evidence type="ECO:0000259" key="2">
    <source>
        <dbReference type="Pfam" id="PF17390"/>
    </source>
</evidence>
<reference evidence="3 4" key="1">
    <citation type="journal article" date="2018" name="IMA Fungus">
        <title>IMA Genome-F 9: Draft genome sequence of Annulohypoxylon stygium, Aspergillus mulundensis, Berkeleyomyces basicola (syn. Thielaviopsis basicola), Ceratocystis smalleyi, two Cercospora beticola strains, Coleophoma cylindrospora, Fusarium fracticaudum, Phialophora cf. hyalina, and Morchella septimelata.</title>
        <authorList>
            <person name="Wingfield B.D."/>
            <person name="Bills G.F."/>
            <person name="Dong Y."/>
            <person name="Huang W."/>
            <person name="Nel W.J."/>
            <person name="Swalarsk-Parry B.S."/>
            <person name="Vaghefi N."/>
            <person name="Wilken P.M."/>
            <person name="An Z."/>
            <person name="de Beer Z.W."/>
            <person name="De Vos L."/>
            <person name="Chen L."/>
            <person name="Duong T.A."/>
            <person name="Gao Y."/>
            <person name="Hammerbacher A."/>
            <person name="Kikkert J.R."/>
            <person name="Li Y."/>
            <person name="Li H."/>
            <person name="Li K."/>
            <person name="Li Q."/>
            <person name="Liu X."/>
            <person name="Ma X."/>
            <person name="Naidoo K."/>
            <person name="Pethybridge S.J."/>
            <person name="Sun J."/>
            <person name="Steenkamp E.T."/>
            <person name="van der Nest M.A."/>
            <person name="van Wyk S."/>
            <person name="Wingfield M.J."/>
            <person name="Xiong C."/>
            <person name="Yue Q."/>
            <person name="Zhang X."/>
        </authorList>
    </citation>
    <scope>NUCLEOTIDE SEQUENCE [LARGE SCALE GENOMIC DNA]</scope>
    <source>
        <strain evidence="3 4">BP5796</strain>
    </source>
</reference>
<dbReference type="Gene3D" id="2.60.420.10">
    <property type="entry name" value="Maltose phosphorylase, domain 3"/>
    <property type="match status" value="1"/>
</dbReference>
<proteinExistence type="predicted"/>
<dbReference type="PANTHER" id="PTHR34987">
    <property type="entry name" value="C, PUTATIVE (AFU_ORTHOLOGUE AFUA_3G02880)-RELATED"/>
    <property type="match status" value="1"/>
</dbReference>
<dbReference type="GO" id="GO:0005975">
    <property type="term" value="P:carbohydrate metabolic process"/>
    <property type="evidence" value="ECO:0007669"/>
    <property type="project" value="InterPro"/>
</dbReference>
<dbReference type="SUPFAM" id="SSF49899">
    <property type="entry name" value="Concanavalin A-like lectins/glucanases"/>
    <property type="match status" value="1"/>
</dbReference>
<dbReference type="InterPro" id="IPR008928">
    <property type="entry name" value="6-hairpin_glycosidase_sf"/>
</dbReference>
<dbReference type="Gene3D" id="2.60.120.560">
    <property type="entry name" value="Exo-inulinase, domain 1"/>
    <property type="match status" value="1"/>
</dbReference>
<sequence length="822" mass="88216">MHVLNNNLSSTLFQPLSFALGSQASSQISPFQKFQITASVPVATIDYGSEVAGYPYFNVESVSGKVQIEVKYSEQFDGLSSNFSDGPFPIQVALSNTYRVETFEITSPGEFQAYLLQGGQRWQSIRLLTNGTVTFSAVGFKASVQKLDINNLPGSFQSDDDSLNEIWKLGARAASVACVEKGSQKSIWDVSNDGAFVRGMRAGISFQGAFFKDYTLEFTTRIERGGIGWAIAHPIASPAKGIQLNLVGNLPANTSFVNTNTSLTPPNSILLSYGYSFVNVTTLTSYMLDTFNVPQDIQEKTWYNVKSVLSGDFLAVYIDNTQIFNVSLSSYYIGGSSIPTAGSFGFGGWQDQSGYIKDVSVYSTAKQTTLYQNSMTNSSVVLAEYGVHENLESICLDGAKRDRTVWLGDYYHTSRIIGASTSAYDIARGTLQFFLDWQLTDGVFPYDPPIGYDPSTASHAFATGGGGQLAGYEIYDIILPDYQILGMISFCNYVLTSGDLTFARQTWAQWQLHTEWVLSWVSPTIGLPVFTLGFLGPGNSSSAISCALIQALNMMADVATGINDTASASSYRSSAENITTALNSLLWNPNLGVYSVSPASPNDFSVASIAFCITSGAANATQVASSLAALPSLQLGPGYKDSTAVNSSDPSALIAPNTNGFLLSALLSQKQSSTALELIKSLWTPMISNNETSSGASWEYMGVTGDPGYGLFTSLSHPWSGAPTYLLTEWVAGLRSADGAAGIGYKNWVIGPDAGIAMNLKNVTAKVVTAFGGSLEVDWNVQGTTMNVNIQAPNTTSGVFVLGETRKVLRGESSYSFSLSIF</sequence>
<dbReference type="GO" id="GO:0003824">
    <property type="term" value="F:catalytic activity"/>
    <property type="evidence" value="ECO:0007669"/>
    <property type="project" value="UniProtKB-ARBA"/>
</dbReference>
<dbReference type="Pfam" id="PF17390">
    <property type="entry name" value="Bac_rhamnosid_C"/>
    <property type="match status" value="1"/>
</dbReference>
<organism evidence="3 4">
    <name type="scientific">Coleophoma crateriformis</name>
    <dbReference type="NCBI Taxonomy" id="565419"/>
    <lineage>
        <taxon>Eukaryota</taxon>
        <taxon>Fungi</taxon>
        <taxon>Dikarya</taxon>
        <taxon>Ascomycota</taxon>
        <taxon>Pezizomycotina</taxon>
        <taxon>Leotiomycetes</taxon>
        <taxon>Helotiales</taxon>
        <taxon>Dermateaceae</taxon>
        <taxon>Coleophoma</taxon>
    </lineage>
</organism>
<dbReference type="Pfam" id="PF17389">
    <property type="entry name" value="Bac_rhamnosid6H"/>
    <property type="match status" value="1"/>
</dbReference>
<dbReference type="PANTHER" id="PTHR34987:SF4">
    <property type="entry name" value="ALPHA-L-RHAMNOSIDASE C-TERMINAL DOMAIN-CONTAINING PROTEIN"/>
    <property type="match status" value="1"/>
</dbReference>